<feature type="compositionally biased region" description="Basic and acidic residues" evidence="2">
    <location>
        <begin position="1"/>
        <end position="17"/>
    </location>
</feature>
<feature type="coiled-coil region" evidence="1">
    <location>
        <begin position="212"/>
        <end position="254"/>
    </location>
</feature>
<dbReference type="Pfam" id="PF20469">
    <property type="entry name" value="OLD-like_TOPRIM"/>
    <property type="match status" value="1"/>
</dbReference>
<dbReference type="STRING" id="1469647.BC351_29145"/>
<dbReference type="PANTHER" id="PTHR43581:SF2">
    <property type="entry name" value="EXCINUCLEASE ATPASE SUBUNIT"/>
    <property type="match status" value="1"/>
</dbReference>
<accession>A0A1V4HHH5</accession>
<reference evidence="6" key="1">
    <citation type="submission" date="2016-07" db="EMBL/GenBank/DDBJ databases">
        <authorList>
            <person name="Florea S."/>
            <person name="Webb J.S."/>
            <person name="Jaromczyk J."/>
            <person name="Schardl C.L."/>
        </authorList>
    </citation>
    <scope>NUCLEOTIDE SEQUENCE [LARGE SCALE GENOMIC DNA]</scope>
    <source>
        <strain evidence="6">CY1</strain>
    </source>
</reference>
<keyword evidence="5" id="KW-0255">Endonuclease</keyword>
<dbReference type="CDD" id="cd01026">
    <property type="entry name" value="TOPRIM_OLD"/>
    <property type="match status" value="1"/>
</dbReference>
<evidence type="ECO:0000259" key="4">
    <source>
        <dbReference type="Pfam" id="PF20469"/>
    </source>
</evidence>
<keyword evidence="6" id="KW-1185">Reference proteome</keyword>
<feature type="region of interest" description="Disordered" evidence="2">
    <location>
        <begin position="1"/>
        <end position="25"/>
    </location>
</feature>
<dbReference type="Gene3D" id="3.40.50.300">
    <property type="entry name" value="P-loop containing nucleotide triphosphate hydrolases"/>
    <property type="match status" value="1"/>
</dbReference>
<feature type="domain" description="OLD protein-like TOPRIM" evidence="4">
    <location>
        <begin position="430"/>
        <end position="493"/>
    </location>
</feature>
<dbReference type="InterPro" id="IPR027417">
    <property type="entry name" value="P-loop_NTPase"/>
</dbReference>
<dbReference type="Pfam" id="PF13175">
    <property type="entry name" value="AAA_15"/>
    <property type="match status" value="1"/>
</dbReference>
<dbReference type="SUPFAM" id="SSF52540">
    <property type="entry name" value="P-loop containing nucleoside triphosphate hydrolases"/>
    <property type="match status" value="1"/>
</dbReference>
<name>A0A1V4HHH5_9BACL</name>
<protein>
    <submittedName>
        <fullName evidence="5">ATP-dependent endonuclease</fullName>
    </submittedName>
</protein>
<keyword evidence="5" id="KW-0540">Nuclease</keyword>
<gene>
    <name evidence="5" type="ORF">BC351_29145</name>
</gene>
<organism evidence="5 6">
    <name type="scientific">Paenibacillus ferrarius</name>
    <dbReference type="NCBI Taxonomy" id="1469647"/>
    <lineage>
        <taxon>Bacteria</taxon>
        <taxon>Bacillati</taxon>
        <taxon>Bacillota</taxon>
        <taxon>Bacilli</taxon>
        <taxon>Bacillales</taxon>
        <taxon>Paenibacillaceae</taxon>
        <taxon>Paenibacillus</taxon>
    </lineage>
</organism>
<evidence type="ECO:0000256" key="2">
    <source>
        <dbReference type="SAM" id="MobiDB-lite"/>
    </source>
</evidence>
<dbReference type="EMBL" id="MBTG01000017">
    <property type="protein sequence ID" value="OPH56249.1"/>
    <property type="molecule type" value="Genomic_DNA"/>
</dbReference>
<dbReference type="InterPro" id="IPR034139">
    <property type="entry name" value="TOPRIM_OLD"/>
</dbReference>
<evidence type="ECO:0000259" key="3">
    <source>
        <dbReference type="Pfam" id="PF13175"/>
    </source>
</evidence>
<dbReference type="OrthoDB" id="9801813at2"/>
<comment type="caution">
    <text evidence="5">The sequence shown here is derived from an EMBL/GenBank/DDBJ whole genome shotgun (WGS) entry which is preliminary data.</text>
</comment>
<evidence type="ECO:0000313" key="6">
    <source>
        <dbReference type="Proteomes" id="UP000190626"/>
    </source>
</evidence>
<dbReference type="AlphaFoldDB" id="A0A1V4HHH5"/>
<dbReference type="PANTHER" id="PTHR43581">
    <property type="entry name" value="ATP/GTP PHOSPHATASE"/>
    <property type="match status" value="1"/>
</dbReference>
<keyword evidence="1" id="KW-0175">Coiled coil</keyword>
<dbReference type="InterPro" id="IPR041685">
    <property type="entry name" value="AAA_GajA/Old/RecF-like"/>
</dbReference>
<dbReference type="GO" id="GO:0004519">
    <property type="term" value="F:endonuclease activity"/>
    <property type="evidence" value="ECO:0007669"/>
    <property type="project" value="UniProtKB-KW"/>
</dbReference>
<feature type="domain" description="Endonuclease GajA/Old nuclease/RecF-like AAA" evidence="3">
    <location>
        <begin position="184"/>
        <end position="375"/>
    </location>
</feature>
<keyword evidence="5" id="KW-0378">Hydrolase</keyword>
<dbReference type="Proteomes" id="UP000190626">
    <property type="component" value="Unassembled WGS sequence"/>
</dbReference>
<evidence type="ECO:0000313" key="5">
    <source>
        <dbReference type="EMBL" id="OPH56249.1"/>
    </source>
</evidence>
<dbReference type="InterPro" id="IPR051396">
    <property type="entry name" value="Bact_Antivir_Def_Nuclease"/>
</dbReference>
<sequence>MRPTKAKKENKSKKETESVTLESLDPSVPRPRLNKLIIKNFRCIGSFPVQIELDDIVVLVGPNNAGKSTILRAYELAMNQGSNEGKLTIEDFPEGRINPDALPEIELHTVIYDDTVGIKWINVISGEKIVREQWTWSNIGEPVRRGYDAIEMKWSENVPWGAPNVANSKRPQPHRVDAFSNPKDQADKIVNILETIINDRVKQFQSNNLDQNDSEKSEYSKLLENIQLIQKRIVAEASIEIETIETEISNLISKVFSGYKIKFDARPEDDIDKSIKFFKANSQLLMGPQNGYFSAIERQGSGARRTLLWTALKYISESNLSKKSTQSQRPHVLLLDEPELCLHPNAVREACKVLYDLPLSGSWQVMVTTHSPAFIDLSRNNTTIIRVEHDSSGNIKGTTLFRPARAKLDPDDRANLKLLNACDPHVAEFFFGGHSIIVEGDTEYSAFKHIIASKQNKFKDIHIIRARGKATIASLVKILNQFETKYSVLHDSDTPLTKSLTKNPAWTNNQNILNAVNSHVDSNKIRLIASVPNFEAAFFGKDARDEKPYNALTNVKSYPNIFIKVEKLLSSLADHTITVPTECIQWNDIKQLHTKVEKFTESLEKRSV</sequence>
<evidence type="ECO:0000256" key="1">
    <source>
        <dbReference type="SAM" id="Coils"/>
    </source>
</evidence>
<proteinExistence type="predicted"/>